<gene>
    <name evidence="2" type="ORF">KIPB_001797</name>
</gene>
<feature type="compositionally biased region" description="Gly residues" evidence="1">
    <location>
        <begin position="55"/>
        <end position="67"/>
    </location>
</feature>
<keyword evidence="3" id="KW-1185">Reference proteome</keyword>
<organism evidence="2 3">
    <name type="scientific">Kipferlia bialata</name>
    <dbReference type="NCBI Taxonomy" id="797122"/>
    <lineage>
        <taxon>Eukaryota</taxon>
        <taxon>Metamonada</taxon>
        <taxon>Carpediemonas-like organisms</taxon>
        <taxon>Kipferlia</taxon>
    </lineage>
</organism>
<protein>
    <submittedName>
        <fullName evidence="2">Uncharacterized protein</fullName>
    </submittedName>
</protein>
<evidence type="ECO:0000313" key="3">
    <source>
        <dbReference type="Proteomes" id="UP000265618"/>
    </source>
</evidence>
<comment type="caution">
    <text evidence="2">The sequence shown here is derived from an EMBL/GenBank/DDBJ whole genome shotgun (WGS) entry which is preliminary data.</text>
</comment>
<proteinExistence type="predicted"/>
<sequence length="141" mass="14531">MSGHPHDNPFSDLSDPFSLANPMLPSAGTGGSADGSQEGGYSNDDAPSSMLGAHGISGMGGYGGGSAPGSMGMGDHMDLNMDAHPIPGHVPRPMMFDDSVLGGLPSRSMSARSSPVASHMSPRSLMSPHPRYTHIYTLTYT</sequence>
<feature type="region of interest" description="Disordered" evidence="1">
    <location>
        <begin position="1"/>
        <end position="86"/>
    </location>
</feature>
<accession>A0A9K3CR43</accession>
<reference evidence="2 3" key="1">
    <citation type="journal article" date="2018" name="PLoS ONE">
        <title>The draft genome of Kipferlia bialata reveals reductive genome evolution in fornicate parasites.</title>
        <authorList>
            <person name="Tanifuji G."/>
            <person name="Takabayashi S."/>
            <person name="Kume K."/>
            <person name="Takagi M."/>
            <person name="Nakayama T."/>
            <person name="Kamikawa R."/>
            <person name="Inagaki Y."/>
            <person name="Hashimoto T."/>
        </authorList>
    </citation>
    <scope>NUCLEOTIDE SEQUENCE [LARGE SCALE GENOMIC DNA]</scope>
    <source>
        <strain evidence="2">NY0173</strain>
    </source>
</reference>
<name>A0A9K3CR43_9EUKA</name>
<dbReference type="EMBL" id="BDIP01000268">
    <property type="protein sequence ID" value="GIQ80917.1"/>
    <property type="molecule type" value="Genomic_DNA"/>
</dbReference>
<evidence type="ECO:0000256" key="1">
    <source>
        <dbReference type="SAM" id="MobiDB-lite"/>
    </source>
</evidence>
<dbReference type="AlphaFoldDB" id="A0A9K3CR43"/>
<evidence type="ECO:0000313" key="2">
    <source>
        <dbReference type="EMBL" id="GIQ80917.1"/>
    </source>
</evidence>
<dbReference type="Proteomes" id="UP000265618">
    <property type="component" value="Unassembled WGS sequence"/>
</dbReference>